<name>A0A7Y0SFP7_VIBPH</name>
<comment type="caution">
    <text evidence="1">The sequence shown here is derived from an EMBL/GenBank/DDBJ whole genome shotgun (WGS) entry which is preliminary data.</text>
</comment>
<reference evidence="1 2" key="1">
    <citation type="submission" date="2020-04" db="EMBL/GenBank/DDBJ databases">
        <title>Whole-genome sequencing of Vibrio spp. from China reveals different genetic environments of blaCTX-M-14 among diverse lineages.</title>
        <authorList>
            <person name="Zheng Z."/>
            <person name="Ye L."/>
            <person name="Chen S."/>
        </authorList>
    </citation>
    <scope>NUCLEOTIDE SEQUENCE [LARGE SCALE GENOMIC DNA]</scope>
    <source>
        <strain evidence="1 2">Vb0551</strain>
    </source>
</reference>
<organism evidence="1 2">
    <name type="scientific">Vibrio parahaemolyticus</name>
    <dbReference type="NCBI Taxonomy" id="670"/>
    <lineage>
        <taxon>Bacteria</taxon>
        <taxon>Pseudomonadati</taxon>
        <taxon>Pseudomonadota</taxon>
        <taxon>Gammaproteobacteria</taxon>
        <taxon>Vibrionales</taxon>
        <taxon>Vibrionaceae</taxon>
        <taxon>Vibrio</taxon>
    </lineage>
</organism>
<feature type="non-terminal residue" evidence="1">
    <location>
        <position position="86"/>
    </location>
</feature>
<dbReference type="EMBL" id="JABCLB010000848">
    <property type="protein sequence ID" value="NMU82594.1"/>
    <property type="molecule type" value="Genomic_DNA"/>
</dbReference>
<gene>
    <name evidence="1" type="ORF">HKB16_06820</name>
</gene>
<protein>
    <submittedName>
        <fullName evidence="1">NAD(P)-dependent oxidoreductase</fullName>
    </submittedName>
</protein>
<dbReference type="AlphaFoldDB" id="A0A7Y0SFP7"/>
<evidence type="ECO:0000313" key="1">
    <source>
        <dbReference type="EMBL" id="NMU82594.1"/>
    </source>
</evidence>
<proteinExistence type="predicted"/>
<accession>A0A7Y0SFP7</accession>
<sequence length="86" mass="9571">SRSSGVLPHAWKFTNVLSDFSGYFDIVVNCACPHWSEFSPEEIVDIESKLLTQLDRLAADGTTKIHTSGVCLFGNASHNDLKEFRL</sequence>
<evidence type="ECO:0000313" key="2">
    <source>
        <dbReference type="Proteomes" id="UP000518904"/>
    </source>
</evidence>
<feature type="non-terminal residue" evidence="1">
    <location>
        <position position="1"/>
    </location>
</feature>
<dbReference type="Proteomes" id="UP000518904">
    <property type="component" value="Unassembled WGS sequence"/>
</dbReference>